<dbReference type="Pfam" id="PF00916">
    <property type="entry name" value="Sulfate_transp"/>
    <property type="match status" value="1"/>
</dbReference>
<feature type="transmembrane region" description="Helical" evidence="9">
    <location>
        <begin position="660"/>
        <end position="692"/>
    </location>
</feature>
<feature type="domain" description="STAS" evidence="11">
    <location>
        <begin position="731"/>
        <end position="840"/>
    </location>
</feature>
<dbReference type="FunFam" id="3.30.750.24:FF:000012">
    <property type="entry name" value="Sulfate transporter family protein"/>
    <property type="match status" value="1"/>
</dbReference>
<dbReference type="SUPFAM" id="SSF51206">
    <property type="entry name" value="cAMP-binding domain-like"/>
    <property type="match status" value="1"/>
</dbReference>
<dbReference type="EMBL" id="NPHW01003054">
    <property type="protein sequence ID" value="OXV10214.1"/>
    <property type="molecule type" value="Genomic_DNA"/>
</dbReference>
<dbReference type="InterPro" id="IPR036513">
    <property type="entry name" value="STAS_dom_sf"/>
</dbReference>
<dbReference type="GO" id="GO:0034490">
    <property type="term" value="P:basic amino acid transmembrane import into vacuole"/>
    <property type="evidence" value="ECO:0007669"/>
    <property type="project" value="EnsemblFungi"/>
</dbReference>
<keyword evidence="5" id="KW-0029">Amino-acid transport</keyword>
<evidence type="ECO:0000256" key="3">
    <source>
        <dbReference type="ARBA" id="ARBA00022554"/>
    </source>
</evidence>
<dbReference type="SUPFAM" id="SSF52091">
    <property type="entry name" value="SpoIIaa-like"/>
    <property type="match status" value="1"/>
</dbReference>
<evidence type="ECO:0000256" key="4">
    <source>
        <dbReference type="ARBA" id="ARBA00022692"/>
    </source>
</evidence>
<dbReference type="SMART" id="SM00100">
    <property type="entry name" value="cNMP"/>
    <property type="match status" value="1"/>
</dbReference>
<dbReference type="CDD" id="cd00038">
    <property type="entry name" value="CAP_ED"/>
    <property type="match status" value="1"/>
</dbReference>
<proteinExistence type="predicted"/>
<evidence type="ECO:0000256" key="1">
    <source>
        <dbReference type="ARBA" id="ARBA00004128"/>
    </source>
</evidence>
<name>A0A232M1M3_9EURO</name>
<feature type="compositionally biased region" description="Polar residues" evidence="8">
    <location>
        <begin position="101"/>
        <end position="120"/>
    </location>
</feature>
<keyword evidence="4 9" id="KW-0812">Transmembrane</keyword>
<keyword evidence="7 9" id="KW-0472">Membrane</keyword>
<feature type="transmembrane region" description="Helical" evidence="9">
    <location>
        <begin position="367"/>
        <end position="387"/>
    </location>
</feature>
<evidence type="ECO:0000256" key="7">
    <source>
        <dbReference type="ARBA" id="ARBA00023136"/>
    </source>
</evidence>
<feature type="region of interest" description="Disordered" evidence="8">
    <location>
        <begin position="1"/>
        <end position="68"/>
    </location>
</feature>
<keyword evidence="3" id="KW-0926">Vacuole</keyword>
<dbReference type="CDD" id="cd07042">
    <property type="entry name" value="STAS_SulP_like_sulfate_transporter"/>
    <property type="match status" value="1"/>
</dbReference>
<dbReference type="Gene3D" id="3.30.750.24">
    <property type="entry name" value="STAS domain"/>
    <property type="match status" value="1"/>
</dbReference>
<keyword evidence="6 9" id="KW-1133">Transmembrane helix</keyword>
<keyword evidence="13" id="KW-1185">Reference proteome</keyword>
<organism evidence="12 13">
    <name type="scientific">Elaphomyces granulatus</name>
    <dbReference type="NCBI Taxonomy" id="519963"/>
    <lineage>
        <taxon>Eukaryota</taxon>
        <taxon>Fungi</taxon>
        <taxon>Dikarya</taxon>
        <taxon>Ascomycota</taxon>
        <taxon>Pezizomycotina</taxon>
        <taxon>Eurotiomycetes</taxon>
        <taxon>Eurotiomycetidae</taxon>
        <taxon>Eurotiales</taxon>
        <taxon>Elaphomycetaceae</taxon>
        <taxon>Elaphomyces</taxon>
    </lineage>
</organism>
<evidence type="ECO:0000256" key="8">
    <source>
        <dbReference type="SAM" id="MobiDB-lite"/>
    </source>
</evidence>
<feature type="transmembrane region" description="Helical" evidence="9">
    <location>
        <begin position="399"/>
        <end position="417"/>
    </location>
</feature>
<evidence type="ECO:0000313" key="12">
    <source>
        <dbReference type="EMBL" id="OXV10214.1"/>
    </source>
</evidence>
<feature type="transmembrane region" description="Helical" evidence="9">
    <location>
        <begin position="609"/>
        <end position="640"/>
    </location>
</feature>
<evidence type="ECO:0000256" key="9">
    <source>
        <dbReference type="SAM" id="Phobius"/>
    </source>
</evidence>
<reference evidence="12 13" key="1">
    <citation type="journal article" date="2015" name="Environ. Microbiol.">
        <title>Metagenome sequence of Elaphomyces granulatus from sporocarp tissue reveals Ascomycota ectomycorrhizal fingerprints of genome expansion and a Proteobacteria-rich microbiome.</title>
        <authorList>
            <person name="Quandt C.A."/>
            <person name="Kohler A."/>
            <person name="Hesse C.N."/>
            <person name="Sharpton T.J."/>
            <person name="Martin F."/>
            <person name="Spatafora J.W."/>
        </authorList>
    </citation>
    <scope>NUCLEOTIDE SEQUENCE [LARGE SCALE GENOMIC DNA]</scope>
    <source>
        <strain evidence="12 13">OSC145934</strain>
    </source>
</reference>
<evidence type="ECO:0000259" key="11">
    <source>
        <dbReference type="PROSITE" id="PS50801"/>
    </source>
</evidence>
<feature type="region of interest" description="Disordered" evidence="8">
    <location>
        <begin position="96"/>
        <end position="122"/>
    </location>
</feature>
<dbReference type="InterPro" id="IPR000595">
    <property type="entry name" value="cNMP-bd_dom"/>
</dbReference>
<dbReference type="GO" id="GO:0000329">
    <property type="term" value="C:fungal-type vacuole membrane"/>
    <property type="evidence" value="ECO:0007669"/>
    <property type="project" value="EnsemblFungi"/>
</dbReference>
<dbReference type="GO" id="GO:0015174">
    <property type="term" value="F:basic amino acid transmembrane transporter activity"/>
    <property type="evidence" value="ECO:0007669"/>
    <property type="project" value="EnsemblFungi"/>
</dbReference>
<evidence type="ECO:0000313" key="13">
    <source>
        <dbReference type="Proteomes" id="UP000243515"/>
    </source>
</evidence>
<dbReference type="Gene3D" id="2.60.120.10">
    <property type="entry name" value="Jelly Rolls"/>
    <property type="match status" value="1"/>
</dbReference>
<protein>
    <recommendedName>
        <fullName evidence="14">STAS domain-containing protein</fullName>
    </recommendedName>
</protein>
<dbReference type="InterPro" id="IPR018490">
    <property type="entry name" value="cNMP-bd_dom_sf"/>
</dbReference>
<dbReference type="InterPro" id="IPR014710">
    <property type="entry name" value="RmlC-like_jellyroll"/>
</dbReference>
<feature type="domain" description="Cyclic nucleotide-binding" evidence="10">
    <location>
        <begin position="946"/>
        <end position="1025"/>
    </location>
</feature>
<comment type="subcellular location">
    <subcellularLocation>
        <location evidence="1">Vacuole membrane</location>
        <topology evidence="1">Multi-pass membrane protein</topology>
    </subcellularLocation>
</comment>
<feature type="transmembrane region" description="Helical" evidence="9">
    <location>
        <begin position="437"/>
        <end position="459"/>
    </location>
</feature>
<dbReference type="PANTHER" id="PTHR43310:SF4">
    <property type="entry name" value="AFR304WP"/>
    <property type="match status" value="1"/>
</dbReference>
<sequence>MVGVEQRNRSYSPSSRYGNIFHVDDEGHTGHSNPVLSTTPKPESSQPGGTNVKTPSRSFYHRSYYGSPDTAHYASQGVREQTAELASLALSDADSALSGRSLPTGTNNIPPRHQQNQYPPSSVAEDWPIDAIAAAFESETSSSRLPARRSDSALTEMMRDLPPDDEETSHEERPTEASHAVPALTVANESEITADEHTSLLPSWSRSKNRANYDTIGDIEGQRRLSKVPQNLIYGVYLNAEKVCRFVLNPKSWDARRVWYRAVVYPAGLLPAVLLGLLLNILDAVSYGMILFPLGEPVFAHLGADGISMFYVSTIISQLVFSCGASVFKGGIGSEMIEVVPFFHRMALMVLTKIGDDNPGSVLATTILSFSVSSVVTGAVFFLMGACKLGSLIGFFPRHILIGCIGGVGWFLVATGVQVSARLPGTLEYNLTTLRKLFQLDTVFLWTVPLFLASGMLILKRFIKSNLLVGAYFLMMAAAFYAVKFISGISLDSLRKSGWLFAVPPSSNPWYHFYTLYDFSAVNWSALIDTVPAMFALTFFGVLHVPINVPALGISTSEDNLNVDRELIAHGITNALSGFAGSVQNYLVYTNSLLFIDSGGNSRLAGIMLAIATTGVLIIGPSIIGYIPILVVGALIFMLGIELMEEALVDTWGRLHKLEYLTVVIIVVTMGAWDFVIGIFVGIILACVNFVVQTSRKSAIRATYSGEFAGSTVRRHPTQHRFLQVAGQQTLIIKLEGFLFFGTIVKVESTVRDLIEGDAFHKRPIRFLVLDLSRVNGLDFSAAEGFMRVNRIIGKRNVQIIISGLNVQGEVAKSLQNVGLFEGENEVQIFEDLNSALEFCENEYLKVFYSRKEALSKKTDEHAHFLNIPKGPAQVSAIDTLMNSPRRRYLQEVAMNTLCDDETVIPPKWSAYRQPLPLLLQTFRGLTSKYEDFWFPACAYFSREFYPAGSILYYKGEKSTRFYLLESGMLRAEYEMPQGRYSELIVAGRPCGELPFFGETERTATVKAENDCVVWYLGLEKWEELRVKEPEIAQEILMISLKLTAERMESITS</sequence>
<evidence type="ECO:0000259" key="10">
    <source>
        <dbReference type="PROSITE" id="PS50042"/>
    </source>
</evidence>
<evidence type="ECO:0008006" key="14">
    <source>
        <dbReference type="Google" id="ProtNLM"/>
    </source>
</evidence>
<gene>
    <name evidence="12" type="ORF">Egran_02023</name>
</gene>
<evidence type="ECO:0000256" key="2">
    <source>
        <dbReference type="ARBA" id="ARBA00022448"/>
    </source>
</evidence>
<dbReference type="InterPro" id="IPR011547">
    <property type="entry name" value="SLC26A/SulP_dom"/>
</dbReference>
<dbReference type="PROSITE" id="PS50042">
    <property type="entry name" value="CNMP_BINDING_3"/>
    <property type="match status" value="1"/>
</dbReference>
<feature type="transmembrane region" description="Helical" evidence="9">
    <location>
        <begin position="471"/>
        <end position="491"/>
    </location>
</feature>
<evidence type="ECO:0000256" key="5">
    <source>
        <dbReference type="ARBA" id="ARBA00022970"/>
    </source>
</evidence>
<feature type="transmembrane region" description="Helical" evidence="9">
    <location>
        <begin position="567"/>
        <end position="588"/>
    </location>
</feature>
<dbReference type="OrthoDB" id="409725at2759"/>
<feature type="compositionally biased region" description="Polar residues" evidence="8">
    <location>
        <begin position="30"/>
        <end position="57"/>
    </location>
</feature>
<dbReference type="InterPro" id="IPR002645">
    <property type="entry name" value="STAS_dom"/>
</dbReference>
<accession>A0A232M1M3</accession>
<feature type="region of interest" description="Disordered" evidence="8">
    <location>
        <begin position="159"/>
        <end position="182"/>
    </location>
</feature>
<dbReference type="PROSITE" id="PS50801">
    <property type="entry name" value="STAS"/>
    <property type="match status" value="1"/>
</dbReference>
<dbReference type="Pfam" id="PF00027">
    <property type="entry name" value="cNMP_binding"/>
    <property type="match status" value="1"/>
</dbReference>
<keyword evidence="2" id="KW-0813">Transport</keyword>
<dbReference type="AlphaFoldDB" id="A0A232M1M3"/>
<comment type="caution">
    <text evidence="12">The sequence shown here is derived from an EMBL/GenBank/DDBJ whole genome shotgun (WGS) entry which is preliminary data.</text>
</comment>
<feature type="transmembrane region" description="Helical" evidence="9">
    <location>
        <begin position="258"/>
        <end position="282"/>
    </location>
</feature>
<dbReference type="GO" id="GO:0034618">
    <property type="term" value="F:arginine binding"/>
    <property type="evidence" value="ECO:0007669"/>
    <property type="project" value="EnsemblFungi"/>
</dbReference>
<evidence type="ECO:0000256" key="6">
    <source>
        <dbReference type="ARBA" id="ARBA00022989"/>
    </source>
</evidence>
<dbReference type="FunFam" id="2.60.120.10:FF:000141">
    <property type="entry name" value="Sulfate transporter family protein"/>
    <property type="match status" value="1"/>
</dbReference>
<dbReference type="Pfam" id="PF01740">
    <property type="entry name" value="STAS"/>
    <property type="match status" value="1"/>
</dbReference>
<feature type="transmembrane region" description="Helical" evidence="9">
    <location>
        <begin position="535"/>
        <end position="555"/>
    </location>
</feature>
<dbReference type="PANTHER" id="PTHR43310">
    <property type="entry name" value="SULFATE TRANSPORTER YBAR-RELATED"/>
    <property type="match status" value="1"/>
</dbReference>
<dbReference type="Proteomes" id="UP000243515">
    <property type="component" value="Unassembled WGS sequence"/>
</dbReference>
<dbReference type="InterPro" id="IPR052706">
    <property type="entry name" value="Membrane-Transporter-like"/>
</dbReference>